<dbReference type="Pfam" id="PF00534">
    <property type="entry name" value="Glycos_transf_1"/>
    <property type="match status" value="1"/>
</dbReference>
<dbReference type="Proteomes" id="UP000245812">
    <property type="component" value="Unassembled WGS sequence"/>
</dbReference>
<feature type="domain" description="Glycosyltransferase subfamily 4-like N-terminal" evidence="2">
    <location>
        <begin position="61"/>
        <end position="154"/>
    </location>
</feature>
<accession>A0A316IBV0</accession>
<gene>
    <name evidence="3" type="ORF">C7456_11087</name>
</gene>
<keyword evidence="4" id="KW-1185">Reference proteome</keyword>
<dbReference type="EMBL" id="QGHC01000010">
    <property type="protein sequence ID" value="PWK84786.1"/>
    <property type="molecule type" value="Genomic_DNA"/>
</dbReference>
<dbReference type="PANTHER" id="PTHR45947:SF3">
    <property type="entry name" value="SULFOQUINOVOSYL TRANSFERASE SQD2"/>
    <property type="match status" value="1"/>
</dbReference>
<dbReference type="SUPFAM" id="SSF53756">
    <property type="entry name" value="UDP-Glycosyltransferase/glycogen phosphorylase"/>
    <property type="match status" value="1"/>
</dbReference>
<dbReference type="OrthoDB" id="9802524at2"/>
<evidence type="ECO:0000259" key="2">
    <source>
        <dbReference type="Pfam" id="PF13439"/>
    </source>
</evidence>
<comment type="caution">
    <text evidence="3">The sequence shown here is derived from an EMBL/GenBank/DDBJ whole genome shotgun (WGS) entry which is preliminary data.</text>
</comment>
<protein>
    <submittedName>
        <fullName evidence="3">Glycosyltransferase involved in cell wall biosynthesis</fullName>
    </submittedName>
</protein>
<dbReference type="PANTHER" id="PTHR45947">
    <property type="entry name" value="SULFOQUINOVOSYL TRANSFERASE SQD2"/>
    <property type="match status" value="1"/>
</dbReference>
<evidence type="ECO:0000259" key="1">
    <source>
        <dbReference type="Pfam" id="PF00534"/>
    </source>
</evidence>
<evidence type="ECO:0000313" key="4">
    <source>
        <dbReference type="Proteomes" id="UP000245812"/>
    </source>
</evidence>
<dbReference type="GO" id="GO:0016757">
    <property type="term" value="F:glycosyltransferase activity"/>
    <property type="evidence" value="ECO:0007669"/>
    <property type="project" value="InterPro"/>
</dbReference>
<dbReference type="CDD" id="cd03801">
    <property type="entry name" value="GT4_PimA-like"/>
    <property type="match status" value="1"/>
</dbReference>
<dbReference type="Pfam" id="PF13439">
    <property type="entry name" value="Glyco_transf_4"/>
    <property type="match status" value="1"/>
</dbReference>
<keyword evidence="3" id="KW-0808">Transferase</keyword>
<feature type="domain" description="Glycosyl transferase family 1" evidence="1">
    <location>
        <begin position="166"/>
        <end position="310"/>
    </location>
</feature>
<organism evidence="3 4">
    <name type="scientific">Fulvimonas soli</name>
    <dbReference type="NCBI Taxonomy" id="155197"/>
    <lineage>
        <taxon>Bacteria</taxon>
        <taxon>Pseudomonadati</taxon>
        <taxon>Pseudomonadota</taxon>
        <taxon>Gammaproteobacteria</taxon>
        <taxon>Lysobacterales</taxon>
        <taxon>Rhodanobacteraceae</taxon>
        <taxon>Fulvimonas</taxon>
    </lineage>
</organism>
<dbReference type="RefSeq" id="WP_109724351.1">
    <property type="nucleotide sequence ID" value="NZ_MSZV01000025.1"/>
</dbReference>
<evidence type="ECO:0000313" key="3">
    <source>
        <dbReference type="EMBL" id="PWK84786.1"/>
    </source>
</evidence>
<dbReference type="Gene3D" id="3.40.50.2000">
    <property type="entry name" value="Glycogen Phosphorylase B"/>
    <property type="match status" value="2"/>
</dbReference>
<dbReference type="AlphaFoldDB" id="A0A316IBV0"/>
<dbReference type="InterPro" id="IPR028098">
    <property type="entry name" value="Glyco_trans_4-like_N"/>
</dbReference>
<name>A0A316IBV0_9GAMM</name>
<reference evidence="3 4" key="1">
    <citation type="submission" date="2018-05" db="EMBL/GenBank/DDBJ databases">
        <title>Genomic Encyclopedia of Type Strains, Phase IV (KMG-IV): sequencing the most valuable type-strain genomes for metagenomic binning, comparative biology and taxonomic classification.</title>
        <authorList>
            <person name="Goeker M."/>
        </authorList>
    </citation>
    <scope>NUCLEOTIDE SEQUENCE [LARGE SCALE GENOMIC DNA]</scope>
    <source>
        <strain evidence="3 4">DSM 14263</strain>
    </source>
</reference>
<proteinExistence type="predicted"/>
<sequence length="337" mass="37142">MSLPRGVWFPAIRAGSGADIYTRRLASGLERMGIRTQVDWLPSRAEYAPWTVRPLSPPPWADVVHVNSWLPASLIQGDLPRVVTVHHCVHDPLYAPYRSAMQACYYRSYIRGVERRMLENAACITAVSHYTARATRNAFGPLPVEVIHNGIDLDGPFHPGTPRGATKPFRLLFVGRWVRRKAADLLAPIMTILGDGFVLSCTGDAPSRNVPANIRFLGDLPADTDLAEAYRACDALLFPSRLEGFGLVALEAQACGRPVVAARNSAIPEVVEDGCTGLLVDTDNVEAFVAAIRQLAGDRERLARMGRAARASVERRFDLQHMLGDYIKVYRRVLSST</sequence>
<dbReference type="InterPro" id="IPR001296">
    <property type="entry name" value="Glyco_trans_1"/>
</dbReference>
<dbReference type="InterPro" id="IPR050194">
    <property type="entry name" value="Glycosyltransferase_grp1"/>
</dbReference>